<evidence type="ECO:0000313" key="2">
    <source>
        <dbReference type="Proteomes" id="UP001374579"/>
    </source>
</evidence>
<sequence length="119" mass="13903">MVGFHDTLQVGVITKRLLKPLLTAMKSKRLQWPRLVWAPVHQFGMMRTSNTAIDVNMAREFNRRVEEFLTPWGVPVFDTFPLTDNVTSFDGQHYGFGVNRMKVRILLHYLQELKSLGQW</sequence>
<reference evidence="1 2" key="1">
    <citation type="submission" date="2024-02" db="EMBL/GenBank/DDBJ databases">
        <title>Chromosome-scale genome assembly of the rough periwinkle Littorina saxatilis.</title>
        <authorList>
            <person name="De Jode A."/>
            <person name="Faria R."/>
            <person name="Formenti G."/>
            <person name="Sims Y."/>
            <person name="Smith T.P."/>
            <person name="Tracey A."/>
            <person name="Wood J.M.D."/>
            <person name="Zagrodzka Z.B."/>
            <person name="Johannesson K."/>
            <person name="Butlin R.K."/>
            <person name="Leder E.H."/>
        </authorList>
    </citation>
    <scope>NUCLEOTIDE SEQUENCE [LARGE SCALE GENOMIC DNA]</scope>
    <source>
        <strain evidence="1">Snail1</strain>
        <tissue evidence="1">Muscle</tissue>
    </source>
</reference>
<accession>A0AAN9GB06</accession>
<comment type="caution">
    <text evidence="1">The sequence shown here is derived from an EMBL/GenBank/DDBJ whole genome shotgun (WGS) entry which is preliminary data.</text>
</comment>
<dbReference type="AlphaFoldDB" id="A0AAN9GB06"/>
<evidence type="ECO:0000313" key="1">
    <source>
        <dbReference type="EMBL" id="KAK7102333.1"/>
    </source>
</evidence>
<organism evidence="1 2">
    <name type="scientific">Littorina saxatilis</name>
    <dbReference type="NCBI Taxonomy" id="31220"/>
    <lineage>
        <taxon>Eukaryota</taxon>
        <taxon>Metazoa</taxon>
        <taxon>Spiralia</taxon>
        <taxon>Lophotrochozoa</taxon>
        <taxon>Mollusca</taxon>
        <taxon>Gastropoda</taxon>
        <taxon>Caenogastropoda</taxon>
        <taxon>Littorinimorpha</taxon>
        <taxon>Littorinoidea</taxon>
        <taxon>Littorinidae</taxon>
        <taxon>Littorina</taxon>
    </lineage>
</organism>
<proteinExistence type="predicted"/>
<dbReference type="Proteomes" id="UP001374579">
    <property type="component" value="Unassembled WGS sequence"/>
</dbReference>
<protein>
    <submittedName>
        <fullName evidence="1">Uncharacterized protein</fullName>
    </submittedName>
</protein>
<name>A0AAN9GB06_9CAEN</name>
<dbReference type="EMBL" id="JBAMIC010000010">
    <property type="protein sequence ID" value="KAK7102333.1"/>
    <property type="molecule type" value="Genomic_DNA"/>
</dbReference>
<keyword evidence="2" id="KW-1185">Reference proteome</keyword>
<gene>
    <name evidence="1" type="ORF">V1264_020568</name>
</gene>